<organism evidence="2 3">
    <name type="scientific">Paractinoplanes abujensis</name>
    <dbReference type="NCBI Taxonomy" id="882441"/>
    <lineage>
        <taxon>Bacteria</taxon>
        <taxon>Bacillati</taxon>
        <taxon>Actinomycetota</taxon>
        <taxon>Actinomycetes</taxon>
        <taxon>Micromonosporales</taxon>
        <taxon>Micromonosporaceae</taxon>
        <taxon>Paractinoplanes</taxon>
    </lineage>
</organism>
<comment type="caution">
    <text evidence="2">The sequence shown here is derived from an EMBL/GenBank/DDBJ whole genome shotgun (WGS) entry which is preliminary data.</text>
</comment>
<dbReference type="Proteomes" id="UP000542742">
    <property type="component" value="Unassembled WGS sequence"/>
</dbReference>
<evidence type="ECO:0000313" key="2">
    <source>
        <dbReference type="EMBL" id="MBB4697193.1"/>
    </source>
</evidence>
<evidence type="ECO:0000313" key="3">
    <source>
        <dbReference type="Proteomes" id="UP000542742"/>
    </source>
</evidence>
<keyword evidence="3" id="KW-1185">Reference proteome</keyword>
<gene>
    <name evidence="2" type="ORF">BKA14_007341</name>
</gene>
<dbReference type="EMBL" id="JACHMF010000001">
    <property type="protein sequence ID" value="MBB4697193.1"/>
    <property type="molecule type" value="Genomic_DNA"/>
</dbReference>
<feature type="compositionally biased region" description="Basic residues" evidence="1">
    <location>
        <begin position="1"/>
        <end position="14"/>
    </location>
</feature>
<dbReference type="AlphaFoldDB" id="A0A7W7G4A8"/>
<dbReference type="RefSeq" id="WP_184955341.1">
    <property type="nucleotide sequence ID" value="NZ_BOMC01000017.1"/>
</dbReference>
<accession>A0A7W7G4A8</accession>
<protein>
    <submittedName>
        <fullName evidence="2">Uncharacterized protein</fullName>
    </submittedName>
</protein>
<reference evidence="2 3" key="1">
    <citation type="submission" date="2020-08" db="EMBL/GenBank/DDBJ databases">
        <title>Sequencing the genomes of 1000 actinobacteria strains.</title>
        <authorList>
            <person name="Klenk H.-P."/>
        </authorList>
    </citation>
    <scope>NUCLEOTIDE SEQUENCE [LARGE SCALE GENOMIC DNA]</scope>
    <source>
        <strain evidence="2 3">DSM 45518</strain>
    </source>
</reference>
<name>A0A7W7G4A8_9ACTN</name>
<evidence type="ECO:0000256" key="1">
    <source>
        <dbReference type="SAM" id="MobiDB-lite"/>
    </source>
</evidence>
<proteinExistence type="predicted"/>
<feature type="region of interest" description="Disordered" evidence="1">
    <location>
        <begin position="1"/>
        <end position="20"/>
    </location>
</feature>
<sequence>MARQRGRAAAGRRRPPQDDKPWWKRLYTTLELPAGLTAAVVGAAVGLFIYRDDDKSPADIAAEKLSAAPGLTVEGSYNIVPNDFRVLSPPLTTAQEQVLVDPSQTRSFLPESWPQEIGGVVSGVDPEGRLGTPARLLLTAGGVGEVLITGVRSRTQERRETPDGAYIRMSPEGDVSPIPSVDISLDDADVNVAQEDGRPYPAGTQLTLQPGQQQYLDVWAHAAEGAYKWTAEVGYRQGGATRWVPVGAGLTSFDTVSQAPAYQQMYRWGGGNFERVR</sequence>